<gene>
    <name evidence="1" type="ORF">CSA56_07715</name>
</gene>
<dbReference type="Pfam" id="PF13344">
    <property type="entry name" value="Hydrolase_6"/>
    <property type="match status" value="1"/>
</dbReference>
<evidence type="ECO:0000313" key="2">
    <source>
        <dbReference type="Proteomes" id="UP000230821"/>
    </source>
</evidence>
<dbReference type="AlphaFoldDB" id="A0A2G6KF15"/>
<proteinExistence type="predicted"/>
<comment type="caution">
    <text evidence="1">The sequence shown here is derived from an EMBL/GenBank/DDBJ whole genome shotgun (WGS) entry which is preliminary data.</text>
</comment>
<organism evidence="1 2">
    <name type="scientific">candidate division KSB3 bacterium</name>
    <dbReference type="NCBI Taxonomy" id="2044937"/>
    <lineage>
        <taxon>Bacteria</taxon>
        <taxon>candidate division KSB3</taxon>
    </lineage>
</organism>
<name>A0A2G6KF15_9BACT</name>
<dbReference type="InterPro" id="IPR023214">
    <property type="entry name" value="HAD_sf"/>
</dbReference>
<accession>A0A2G6KF15</accession>
<dbReference type="InterPro" id="IPR036412">
    <property type="entry name" value="HAD-like_sf"/>
</dbReference>
<reference evidence="1 2" key="1">
    <citation type="submission" date="2017-10" db="EMBL/GenBank/DDBJ databases">
        <title>Novel microbial diversity and functional potential in the marine mammal oral microbiome.</title>
        <authorList>
            <person name="Dudek N.K."/>
            <person name="Sun C.L."/>
            <person name="Burstein D."/>
            <person name="Kantor R.S."/>
            <person name="Aliaga Goltsman D.S."/>
            <person name="Bik E.M."/>
            <person name="Thomas B.C."/>
            <person name="Banfield J.F."/>
            <person name="Relman D.A."/>
        </authorList>
    </citation>
    <scope>NUCLEOTIDE SEQUENCE [LARGE SCALE GENOMIC DNA]</scope>
    <source>
        <strain evidence="1">DOLJORAL78_47_16</strain>
    </source>
</reference>
<dbReference type="EMBL" id="PDSK01000090">
    <property type="protein sequence ID" value="PIE34266.1"/>
    <property type="molecule type" value="Genomic_DNA"/>
</dbReference>
<sequence length="141" mass="16089">MSILNPSKETHMELSLTDLRRPIQLPYHTLSQKHHVSYTMKNATHFLTWFQEHYQEFAGILFDIDGTIVRTKTPIEGAKAVLEFVESCQLPYIFLTNDACHSRQEKSSYLQTAGLPVTAEHIVSAGDALKLFGQQQQLQNE</sequence>
<protein>
    <submittedName>
        <fullName evidence="1">Uncharacterized protein</fullName>
    </submittedName>
</protein>
<evidence type="ECO:0000313" key="1">
    <source>
        <dbReference type="EMBL" id="PIE34266.1"/>
    </source>
</evidence>
<dbReference type="Gene3D" id="3.40.50.1000">
    <property type="entry name" value="HAD superfamily/HAD-like"/>
    <property type="match status" value="1"/>
</dbReference>
<dbReference type="Proteomes" id="UP000230821">
    <property type="component" value="Unassembled WGS sequence"/>
</dbReference>
<dbReference type="InterPro" id="IPR006357">
    <property type="entry name" value="HAD-SF_hydro_IIA"/>
</dbReference>
<dbReference type="SUPFAM" id="SSF56784">
    <property type="entry name" value="HAD-like"/>
    <property type="match status" value="1"/>
</dbReference>